<sequence length="200" mass="22771">MRVYKTYLSKKQKEVLEFVISYWKKEKRMPTVREVARALGLKSSGSSYFHLKALVDKGYLVQDKNGRFHLRSNDGEEYCILPLVGTIRAGVPVDSPENTEEYIPVPRRLVKNPDLSFLLRVKGDSMIEAHIIEGDLIIVQRQPIAEKGDIVVALKDGESTVKYLSEEYGIPCLRPANKRYSVIYPPFTIIGKVIGLLRVF</sequence>
<keyword evidence="3" id="KW-0235">DNA replication</keyword>
<dbReference type="InterPro" id="IPR036286">
    <property type="entry name" value="LexA/Signal_pep-like_sf"/>
</dbReference>
<dbReference type="Gene3D" id="1.10.10.10">
    <property type="entry name" value="Winged helix-like DNA-binding domain superfamily/Winged helix DNA-binding domain"/>
    <property type="match status" value="1"/>
</dbReference>
<dbReference type="SUPFAM" id="SSF46785">
    <property type="entry name" value="Winged helix' DNA-binding domain"/>
    <property type="match status" value="1"/>
</dbReference>
<dbReference type="PANTHER" id="PTHR33516:SF2">
    <property type="entry name" value="LEXA REPRESSOR-RELATED"/>
    <property type="match status" value="1"/>
</dbReference>
<keyword evidence="2" id="KW-0678">Repressor</keyword>
<dbReference type="GO" id="GO:0006260">
    <property type="term" value="P:DNA replication"/>
    <property type="evidence" value="ECO:0007669"/>
    <property type="project" value="UniProtKB-KW"/>
</dbReference>
<keyword evidence="11" id="KW-0742">SOS response</keyword>
<evidence type="ECO:0000256" key="4">
    <source>
        <dbReference type="ARBA" id="ARBA00022763"/>
    </source>
</evidence>
<reference evidence="15" key="1">
    <citation type="journal article" date="2020" name="mSystems">
        <title>Genome- and Community-Level Interaction Insights into Carbon Utilization and Element Cycling Functions of Hydrothermarchaeota in Hydrothermal Sediment.</title>
        <authorList>
            <person name="Zhou Z."/>
            <person name="Liu Y."/>
            <person name="Xu W."/>
            <person name="Pan J."/>
            <person name="Luo Z.H."/>
            <person name="Li M."/>
        </authorList>
    </citation>
    <scope>NUCLEOTIDE SEQUENCE [LARGE SCALE GENOMIC DNA]</scope>
    <source>
        <strain evidence="15">SpSt-81</strain>
    </source>
</reference>
<evidence type="ECO:0000313" key="15">
    <source>
        <dbReference type="EMBL" id="HFX12564.1"/>
    </source>
</evidence>
<dbReference type="InterPro" id="IPR039418">
    <property type="entry name" value="LexA-like"/>
</dbReference>
<proteinExistence type="inferred from homology"/>
<dbReference type="GO" id="GO:0045892">
    <property type="term" value="P:negative regulation of DNA-templated transcription"/>
    <property type="evidence" value="ECO:0007669"/>
    <property type="project" value="InterPro"/>
</dbReference>
<dbReference type="GO" id="GO:0003677">
    <property type="term" value="F:DNA binding"/>
    <property type="evidence" value="ECO:0007669"/>
    <property type="project" value="UniProtKB-KW"/>
</dbReference>
<keyword evidence="8" id="KW-0238">DNA-binding</keyword>
<evidence type="ECO:0000256" key="8">
    <source>
        <dbReference type="ARBA" id="ARBA00023125"/>
    </source>
</evidence>
<dbReference type="GO" id="GO:0004252">
    <property type="term" value="F:serine-type endopeptidase activity"/>
    <property type="evidence" value="ECO:0007669"/>
    <property type="project" value="UniProtKB-EC"/>
</dbReference>
<evidence type="ECO:0000256" key="3">
    <source>
        <dbReference type="ARBA" id="ARBA00022705"/>
    </source>
</evidence>
<keyword evidence="6 12" id="KW-0068">Autocatalytic cleavage</keyword>
<keyword evidence="10" id="KW-0234">DNA repair</keyword>
<keyword evidence="9" id="KW-0804">Transcription</keyword>
<evidence type="ECO:0000256" key="9">
    <source>
        <dbReference type="ARBA" id="ARBA00023163"/>
    </source>
</evidence>
<evidence type="ECO:0000256" key="2">
    <source>
        <dbReference type="ARBA" id="ARBA00022491"/>
    </source>
</evidence>
<evidence type="ECO:0000256" key="11">
    <source>
        <dbReference type="ARBA" id="ARBA00023236"/>
    </source>
</evidence>
<dbReference type="Pfam" id="PF01726">
    <property type="entry name" value="LexA_DNA_bind"/>
    <property type="match status" value="1"/>
</dbReference>
<dbReference type="PANTHER" id="PTHR33516">
    <property type="entry name" value="LEXA REPRESSOR"/>
    <property type="match status" value="1"/>
</dbReference>
<name>A0A7C2GVU7_DICTH</name>
<feature type="domain" description="LexA repressor DNA-binding" evidence="14">
    <location>
        <begin position="7"/>
        <end position="63"/>
    </location>
</feature>
<dbReference type="InterPro" id="IPR036388">
    <property type="entry name" value="WH-like_DNA-bd_sf"/>
</dbReference>
<comment type="caution">
    <text evidence="15">The sequence shown here is derived from an EMBL/GenBank/DDBJ whole genome shotgun (WGS) entry which is preliminary data.</text>
</comment>
<evidence type="ECO:0000256" key="6">
    <source>
        <dbReference type="ARBA" id="ARBA00022813"/>
    </source>
</evidence>
<organism evidence="15">
    <name type="scientific">Dictyoglomus thermophilum</name>
    <dbReference type="NCBI Taxonomy" id="14"/>
    <lineage>
        <taxon>Bacteria</taxon>
        <taxon>Pseudomonadati</taxon>
        <taxon>Dictyoglomota</taxon>
        <taxon>Dictyoglomia</taxon>
        <taxon>Dictyoglomales</taxon>
        <taxon>Dictyoglomaceae</taxon>
        <taxon>Dictyoglomus</taxon>
    </lineage>
</organism>
<dbReference type="GO" id="GO:0006281">
    <property type="term" value="P:DNA repair"/>
    <property type="evidence" value="ECO:0007669"/>
    <property type="project" value="UniProtKB-KW"/>
</dbReference>
<protein>
    <submittedName>
        <fullName evidence="15">Repressor LexA</fullName>
        <ecNumber evidence="15">3.4.21.88</ecNumber>
    </submittedName>
</protein>
<dbReference type="InterPro" id="IPR006197">
    <property type="entry name" value="Peptidase_S24_LexA"/>
</dbReference>
<gene>
    <name evidence="15" type="primary">lexA</name>
    <name evidence="15" type="ORF">ENW00_00150</name>
</gene>
<dbReference type="InterPro" id="IPR050077">
    <property type="entry name" value="LexA_repressor"/>
</dbReference>
<dbReference type="GO" id="GO:0009432">
    <property type="term" value="P:SOS response"/>
    <property type="evidence" value="ECO:0007669"/>
    <property type="project" value="UniProtKB-KW"/>
</dbReference>
<evidence type="ECO:0000256" key="7">
    <source>
        <dbReference type="ARBA" id="ARBA00023015"/>
    </source>
</evidence>
<keyword evidence="5 12" id="KW-0378">Hydrolase</keyword>
<dbReference type="EMBL" id="DTIN01000004">
    <property type="protein sequence ID" value="HFX12564.1"/>
    <property type="molecule type" value="Genomic_DNA"/>
</dbReference>
<evidence type="ECO:0000259" key="14">
    <source>
        <dbReference type="Pfam" id="PF01726"/>
    </source>
</evidence>
<dbReference type="InterPro" id="IPR036390">
    <property type="entry name" value="WH_DNA-bd_sf"/>
</dbReference>
<dbReference type="AlphaFoldDB" id="A0A7C2GVU7"/>
<comment type="similarity">
    <text evidence="1 12">Belongs to the peptidase S24 family.</text>
</comment>
<dbReference type="Pfam" id="PF00717">
    <property type="entry name" value="Peptidase_S24"/>
    <property type="match status" value="1"/>
</dbReference>
<dbReference type="PRINTS" id="PR00726">
    <property type="entry name" value="LEXASERPTASE"/>
</dbReference>
<evidence type="ECO:0000256" key="1">
    <source>
        <dbReference type="ARBA" id="ARBA00007484"/>
    </source>
</evidence>
<evidence type="ECO:0000256" key="10">
    <source>
        <dbReference type="ARBA" id="ARBA00023204"/>
    </source>
</evidence>
<accession>A0A7C2GVU7</accession>
<evidence type="ECO:0000256" key="5">
    <source>
        <dbReference type="ARBA" id="ARBA00022801"/>
    </source>
</evidence>
<keyword evidence="4" id="KW-0227">DNA damage</keyword>
<feature type="domain" description="Peptidase S24/S26A/S26B/S26C" evidence="13">
    <location>
        <begin position="82"/>
        <end position="194"/>
    </location>
</feature>
<dbReference type="InterPro" id="IPR006200">
    <property type="entry name" value="LexA"/>
</dbReference>
<dbReference type="EC" id="3.4.21.88" evidence="15"/>
<evidence type="ECO:0000259" key="13">
    <source>
        <dbReference type="Pfam" id="PF00717"/>
    </source>
</evidence>
<keyword evidence="7" id="KW-0805">Transcription regulation</keyword>
<dbReference type="InterPro" id="IPR015927">
    <property type="entry name" value="Peptidase_S24_S26A/B/C"/>
</dbReference>
<dbReference type="Gene3D" id="2.10.109.10">
    <property type="entry name" value="Umud Fragment, subunit A"/>
    <property type="match status" value="1"/>
</dbReference>
<dbReference type="GO" id="GO:0006508">
    <property type="term" value="P:proteolysis"/>
    <property type="evidence" value="ECO:0007669"/>
    <property type="project" value="InterPro"/>
</dbReference>
<dbReference type="NCBIfam" id="TIGR00498">
    <property type="entry name" value="lexA"/>
    <property type="match status" value="1"/>
</dbReference>
<evidence type="ECO:0000256" key="12">
    <source>
        <dbReference type="RuleBase" id="RU003991"/>
    </source>
</evidence>
<dbReference type="InterPro" id="IPR006199">
    <property type="entry name" value="LexA_DNA-bd_dom"/>
</dbReference>
<dbReference type="CDD" id="cd06529">
    <property type="entry name" value="S24_LexA-like"/>
    <property type="match status" value="1"/>
</dbReference>
<dbReference type="SUPFAM" id="SSF51306">
    <property type="entry name" value="LexA/Signal peptidase"/>
    <property type="match status" value="1"/>
</dbReference>